<feature type="signal peptide" evidence="13">
    <location>
        <begin position="1"/>
        <end position="29"/>
    </location>
</feature>
<dbReference type="Proteomes" id="UP000075920">
    <property type="component" value="Unassembled WGS sequence"/>
</dbReference>
<protein>
    <recommendedName>
        <fullName evidence="11">Cytochrome b-c1 complex subunit 9</fullName>
    </recommendedName>
    <alternativeName>
        <fullName evidence="12">Complex III subunit X</fullName>
    </alternativeName>
</protein>
<name>A0A182WAV0_9DIPT</name>
<evidence type="ECO:0000256" key="1">
    <source>
        <dbReference type="ARBA" id="ARBA00004434"/>
    </source>
</evidence>
<dbReference type="GO" id="GO:0006122">
    <property type="term" value="P:mitochondrial electron transport, ubiquinol to cytochrome c"/>
    <property type="evidence" value="ECO:0007669"/>
    <property type="project" value="InterPro"/>
</dbReference>
<evidence type="ECO:0000256" key="4">
    <source>
        <dbReference type="ARBA" id="ARBA00022660"/>
    </source>
</evidence>
<sequence length="106" mass="12108">MYNSNMSKLGHATTVALAIILIQVDICNFLRPCCDCKCKGNSCRRLIGIKMKLLNNVLLKRTSTYLVGVAGCVFFFERGFDMITDVVFESHNKGKLWKDIKHKYEQ</sequence>
<dbReference type="SUPFAM" id="SSF81514">
    <property type="entry name" value="Subunit X (non-heme 7 kDa protein) of cytochrome bc1 complex (Ubiquinol-cytochrome c reductase)"/>
    <property type="match status" value="1"/>
</dbReference>
<evidence type="ECO:0000256" key="9">
    <source>
        <dbReference type="ARBA" id="ARBA00023128"/>
    </source>
</evidence>
<evidence type="ECO:0000256" key="6">
    <source>
        <dbReference type="ARBA" id="ARBA00022792"/>
    </source>
</evidence>
<evidence type="ECO:0000256" key="8">
    <source>
        <dbReference type="ARBA" id="ARBA00022989"/>
    </source>
</evidence>
<dbReference type="PANTHER" id="PTHR12980">
    <property type="entry name" value="UBIQUINOL-CYTOCHROME C REDUCTASE COMPLEX, SUBUNIT X"/>
    <property type="match status" value="1"/>
</dbReference>
<evidence type="ECO:0000313" key="15">
    <source>
        <dbReference type="Proteomes" id="UP000075920"/>
    </source>
</evidence>
<feature type="chain" id="PRO_5008141011" description="Cytochrome b-c1 complex subunit 9" evidence="13">
    <location>
        <begin position="30"/>
        <end position="106"/>
    </location>
</feature>
<keyword evidence="10" id="KW-0472">Membrane</keyword>
<keyword evidence="9" id="KW-0496">Mitochondrion</keyword>
<evidence type="ECO:0000256" key="7">
    <source>
        <dbReference type="ARBA" id="ARBA00022982"/>
    </source>
</evidence>
<accession>A0A182WAV0</accession>
<reference evidence="15" key="1">
    <citation type="submission" date="2013-03" db="EMBL/GenBank/DDBJ databases">
        <title>The Genome Sequence of Anopheles minimus MINIMUS1.</title>
        <authorList>
            <consortium name="The Broad Institute Genomics Platform"/>
            <person name="Neafsey D.E."/>
            <person name="Walton C."/>
            <person name="Walker B."/>
            <person name="Young S.K."/>
            <person name="Zeng Q."/>
            <person name="Gargeya S."/>
            <person name="Fitzgerald M."/>
            <person name="Haas B."/>
            <person name="Abouelleil A."/>
            <person name="Allen A.W."/>
            <person name="Alvarado L."/>
            <person name="Arachchi H.M."/>
            <person name="Berlin A.M."/>
            <person name="Chapman S.B."/>
            <person name="Gainer-Dewar J."/>
            <person name="Goldberg J."/>
            <person name="Griggs A."/>
            <person name="Gujja S."/>
            <person name="Hansen M."/>
            <person name="Howarth C."/>
            <person name="Imamovic A."/>
            <person name="Ireland A."/>
            <person name="Larimer J."/>
            <person name="McCowan C."/>
            <person name="Murphy C."/>
            <person name="Pearson M."/>
            <person name="Poon T.W."/>
            <person name="Priest M."/>
            <person name="Roberts A."/>
            <person name="Saif S."/>
            <person name="Shea T."/>
            <person name="Sisk P."/>
            <person name="Sykes S."/>
            <person name="Wortman J."/>
            <person name="Nusbaum C."/>
            <person name="Birren B."/>
        </authorList>
    </citation>
    <scope>NUCLEOTIDE SEQUENCE [LARGE SCALE GENOMIC DNA]</scope>
    <source>
        <strain evidence="15">MINIMUS1</strain>
    </source>
</reference>
<dbReference type="EnsemblMetazoa" id="AMIN007478-RA">
    <property type="protein sequence ID" value="AMIN007478-PA"/>
    <property type="gene ID" value="AMIN007478"/>
</dbReference>
<dbReference type="InterPro" id="IPR008027">
    <property type="entry name" value="QCR9"/>
</dbReference>
<evidence type="ECO:0000313" key="14">
    <source>
        <dbReference type="EnsemblMetazoa" id="AMIN007478-PA"/>
    </source>
</evidence>
<comment type="similarity">
    <text evidence="2">Belongs to the UQCR10/QCR9 family.</text>
</comment>
<keyword evidence="6" id="KW-0999">Mitochondrion inner membrane</keyword>
<proteinExistence type="inferred from homology"/>
<evidence type="ECO:0000256" key="3">
    <source>
        <dbReference type="ARBA" id="ARBA00022448"/>
    </source>
</evidence>
<dbReference type="Gene3D" id="1.20.5.260">
    <property type="entry name" value="Cytochrome b-c1 complex subunit 9"/>
    <property type="match status" value="1"/>
</dbReference>
<comment type="subcellular location">
    <subcellularLocation>
        <location evidence="1">Mitochondrion inner membrane</location>
        <topology evidence="1">Single-pass membrane protein</topology>
    </subcellularLocation>
</comment>
<dbReference type="PANTHER" id="PTHR12980:SF0">
    <property type="entry name" value="CYTOCHROME B-C1 COMPLEX SUBUNIT 9"/>
    <property type="match status" value="1"/>
</dbReference>
<dbReference type="STRING" id="112268.A0A182WAV0"/>
<keyword evidence="3" id="KW-0813">Transport</keyword>
<keyword evidence="4" id="KW-0679">Respiratory chain</keyword>
<keyword evidence="15" id="KW-1185">Reference proteome</keyword>
<dbReference type="FunFam" id="1.20.5.260:FF:000001">
    <property type="entry name" value="Cytochrome b-c1 complex subunit 9"/>
    <property type="match status" value="1"/>
</dbReference>
<organism evidence="14 15">
    <name type="scientific">Anopheles minimus</name>
    <dbReference type="NCBI Taxonomy" id="112268"/>
    <lineage>
        <taxon>Eukaryota</taxon>
        <taxon>Metazoa</taxon>
        <taxon>Ecdysozoa</taxon>
        <taxon>Arthropoda</taxon>
        <taxon>Hexapoda</taxon>
        <taxon>Insecta</taxon>
        <taxon>Pterygota</taxon>
        <taxon>Neoptera</taxon>
        <taxon>Endopterygota</taxon>
        <taxon>Diptera</taxon>
        <taxon>Nematocera</taxon>
        <taxon>Culicoidea</taxon>
        <taxon>Culicidae</taxon>
        <taxon>Anophelinae</taxon>
        <taxon>Anopheles</taxon>
    </lineage>
</organism>
<keyword evidence="7" id="KW-0249">Electron transport</keyword>
<keyword evidence="8" id="KW-1133">Transmembrane helix</keyword>
<dbReference type="AlphaFoldDB" id="A0A182WAV0"/>
<dbReference type="GO" id="GO:0045275">
    <property type="term" value="C:respiratory chain complex III"/>
    <property type="evidence" value="ECO:0007669"/>
    <property type="project" value="InterPro"/>
</dbReference>
<evidence type="ECO:0000256" key="13">
    <source>
        <dbReference type="SAM" id="SignalP"/>
    </source>
</evidence>
<reference evidence="14" key="2">
    <citation type="submission" date="2020-05" db="UniProtKB">
        <authorList>
            <consortium name="EnsemblMetazoa"/>
        </authorList>
    </citation>
    <scope>IDENTIFICATION</scope>
    <source>
        <strain evidence="14">MINIMUS1</strain>
    </source>
</reference>
<keyword evidence="13" id="KW-0732">Signal</keyword>
<dbReference type="GO" id="GO:0005743">
    <property type="term" value="C:mitochondrial inner membrane"/>
    <property type="evidence" value="ECO:0007669"/>
    <property type="project" value="UniProtKB-SubCell"/>
</dbReference>
<evidence type="ECO:0000256" key="2">
    <source>
        <dbReference type="ARBA" id="ARBA00007856"/>
    </source>
</evidence>
<dbReference type="Pfam" id="PF05365">
    <property type="entry name" value="UCR_UQCRX_QCR9"/>
    <property type="match status" value="1"/>
</dbReference>
<keyword evidence="5" id="KW-0812">Transmembrane</keyword>
<evidence type="ECO:0000256" key="5">
    <source>
        <dbReference type="ARBA" id="ARBA00022692"/>
    </source>
</evidence>
<dbReference type="VEuPathDB" id="VectorBase:AMIN007478"/>
<evidence type="ECO:0000256" key="11">
    <source>
        <dbReference type="ARBA" id="ARBA00068509"/>
    </source>
</evidence>
<evidence type="ECO:0000256" key="10">
    <source>
        <dbReference type="ARBA" id="ARBA00023136"/>
    </source>
</evidence>
<evidence type="ECO:0000256" key="12">
    <source>
        <dbReference type="ARBA" id="ARBA00076299"/>
    </source>
</evidence>
<dbReference type="InterPro" id="IPR036656">
    <property type="entry name" value="QCR9_sf"/>
</dbReference>